<organism evidence="1 2">
    <name type="scientific">Glossina brevipalpis</name>
    <dbReference type="NCBI Taxonomy" id="37001"/>
    <lineage>
        <taxon>Eukaryota</taxon>
        <taxon>Metazoa</taxon>
        <taxon>Ecdysozoa</taxon>
        <taxon>Arthropoda</taxon>
        <taxon>Hexapoda</taxon>
        <taxon>Insecta</taxon>
        <taxon>Pterygota</taxon>
        <taxon>Neoptera</taxon>
        <taxon>Endopterygota</taxon>
        <taxon>Diptera</taxon>
        <taxon>Brachycera</taxon>
        <taxon>Muscomorpha</taxon>
        <taxon>Hippoboscoidea</taxon>
        <taxon>Glossinidae</taxon>
        <taxon>Glossina</taxon>
    </lineage>
</organism>
<reference evidence="2" key="1">
    <citation type="submission" date="2014-03" db="EMBL/GenBank/DDBJ databases">
        <authorList>
            <person name="Aksoy S."/>
            <person name="Warren W."/>
            <person name="Wilson R.K."/>
        </authorList>
    </citation>
    <scope>NUCLEOTIDE SEQUENCE [LARGE SCALE GENOMIC DNA]</scope>
    <source>
        <strain evidence="2">IAEA</strain>
    </source>
</reference>
<reference evidence="1" key="2">
    <citation type="submission" date="2020-05" db="UniProtKB">
        <authorList>
            <consortium name="EnsemblMetazoa"/>
        </authorList>
    </citation>
    <scope>IDENTIFICATION</scope>
    <source>
        <strain evidence="1">IAEA</strain>
    </source>
</reference>
<accession>A0A1A9W424</accession>
<dbReference type="VEuPathDB" id="VectorBase:GBRI005596"/>
<dbReference type="Proteomes" id="UP000091820">
    <property type="component" value="Unassembled WGS sequence"/>
</dbReference>
<keyword evidence="2" id="KW-1185">Reference proteome</keyword>
<evidence type="ECO:0000313" key="1">
    <source>
        <dbReference type="EnsemblMetazoa" id="GBRI005596-PA"/>
    </source>
</evidence>
<evidence type="ECO:0000313" key="2">
    <source>
        <dbReference type="Proteomes" id="UP000091820"/>
    </source>
</evidence>
<sequence>MEIHKGEYSFSLLFPSRKQPNVTKTARTQLRTLLGLSRPLKIDFIPKAKEVFLYLQPQSITYRRSKAASVCISLEHETNTVTKLTDFYTEDNKIYMDTFSDEKPTFSLTIKQDDLEDIEKFTDSPLKLTLYEDVSSDNDEVHFAHSKKDPTKKKAVAYGYVDLMQFFLNKRAHSTVGTFLYPLDVSFASDSCKITWEIYSLMPIIKEVKFSNVIFIGFASLFNIDDNLLENCDDLVATLSFQPKYSNKGTKYEKIPICKYTAFTKKIIYQQSTFYKWENLKDPQLKNYDSLGICSDIELPKIKLFDKLLCTENVDFNFSDINMKDDYALVCNSMHRFILTDKMHIALEKHLVCDEHEIIVEIFKESEPAKMFLQGFIDLSVFMYPGVTNCSFGVELKPPMTSLNLSTSLKSWEGYESFYNKTYHNEILKKTSFAIVTFCMKLPMTNSAEDLNEAYNVNEMQQNIFKDCWRTKVVKRGPPLSKDRTCKEHYKEFDENILRLIHYLDKNNELSTSENKSFFCSQITNISSRILPLISCDFNERYPTETNIEFVVRLFPY</sequence>
<proteinExistence type="predicted"/>
<protein>
    <submittedName>
        <fullName evidence="1">Uncharacterized protein</fullName>
    </submittedName>
</protein>
<dbReference type="AlphaFoldDB" id="A0A1A9W424"/>
<name>A0A1A9W424_9MUSC</name>
<dbReference type="EnsemblMetazoa" id="GBRI005596-RA">
    <property type="protein sequence ID" value="GBRI005596-PA"/>
    <property type="gene ID" value="GBRI005596"/>
</dbReference>